<evidence type="ECO:0000313" key="11">
    <source>
        <dbReference type="EMBL" id="QDH90698.1"/>
    </source>
</evidence>
<keyword evidence="9" id="KW-0479">Metal-binding</keyword>
<dbReference type="EC" id="2.7.7.48" evidence="1"/>
<dbReference type="GO" id="GO:0046872">
    <property type="term" value="F:metal ion binding"/>
    <property type="evidence" value="ECO:0007669"/>
    <property type="project" value="UniProtKB-KW"/>
</dbReference>
<evidence type="ECO:0000256" key="3">
    <source>
        <dbReference type="ARBA" id="ARBA00022679"/>
    </source>
</evidence>
<dbReference type="GO" id="GO:0039694">
    <property type="term" value="P:viral RNA genome replication"/>
    <property type="evidence" value="ECO:0007669"/>
    <property type="project" value="InterPro"/>
</dbReference>
<feature type="domain" description="RdRp catalytic" evidence="10">
    <location>
        <begin position="234"/>
        <end position="365"/>
    </location>
</feature>
<keyword evidence="2 11" id="KW-0696">RNA-directed RNA polymerase</keyword>
<dbReference type="GO" id="GO:0003968">
    <property type="term" value="F:RNA-directed RNA polymerase activity"/>
    <property type="evidence" value="ECO:0007669"/>
    <property type="project" value="UniProtKB-KW"/>
</dbReference>
<feature type="non-terminal residue" evidence="11">
    <location>
        <position position="536"/>
    </location>
</feature>
<comment type="cofactor">
    <cofactor evidence="9">
        <name>Mg(2+)</name>
        <dbReference type="ChEBI" id="CHEBI:18420"/>
    </cofactor>
    <text evidence="9">Binds 2 Mg(2+) per subunit.</text>
</comment>
<protein>
    <recommendedName>
        <fullName evidence="1">RNA-directed RNA polymerase</fullName>
        <ecNumber evidence="1">2.7.7.48</ecNumber>
    </recommendedName>
    <alternativeName>
        <fullName evidence="7">RNA replicase beta chain</fullName>
    </alternativeName>
</protein>
<evidence type="ECO:0000256" key="4">
    <source>
        <dbReference type="ARBA" id="ARBA00022695"/>
    </source>
</evidence>
<feature type="binding site" evidence="9">
    <location>
        <position position="333"/>
    </location>
    <ligand>
        <name>Mg(2+)</name>
        <dbReference type="ChEBI" id="CHEBI:18420"/>
        <label>2</label>
    </ligand>
</feature>
<evidence type="ECO:0000256" key="9">
    <source>
        <dbReference type="PIRSR" id="PIRSR605093-1"/>
    </source>
</evidence>
<dbReference type="EMBL" id="MN035727">
    <property type="protein sequence ID" value="QDH90698.1"/>
    <property type="molecule type" value="Genomic_RNA"/>
</dbReference>
<evidence type="ECO:0000256" key="7">
    <source>
        <dbReference type="ARBA" id="ARBA00030248"/>
    </source>
</evidence>
<accession>A0A514DAP9</accession>
<dbReference type="PROSITE" id="PS50522">
    <property type="entry name" value="RDRP_PHAGE"/>
    <property type="match status" value="1"/>
</dbReference>
<gene>
    <name evidence="11" type="ORF">H2RhizoLitter8480_000001</name>
</gene>
<dbReference type="InterPro" id="IPR005093">
    <property type="entry name" value="RNArep_beta"/>
</dbReference>
<keyword evidence="9" id="KW-0460">Magnesium</keyword>
<organism evidence="11">
    <name type="scientific">Leviviridae sp</name>
    <dbReference type="NCBI Taxonomy" id="2027243"/>
    <lineage>
        <taxon>Viruses</taxon>
        <taxon>Riboviria</taxon>
        <taxon>Orthornavirae</taxon>
        <taxon>Lenarviricota</taxon>
        <taxon>Leviviricetes</taxon>
        <taxon>Norzivirales</taxon>
        <taxon>Fiersviridae</taxon>
    </lineage>
</organism>
<proteinExistence type="predicted"/>
<evidence type="ECO:0000256" key="1">
    <source>
        <dbReference type="ARBA" id="ARBA00012494"/>
    </source>
</evidence>
<evidence type="ECO:0000256" key="2">
    <source>
        <dbReference type="ARBA" id="ARBA00022484"/>
    </source>
</evidence>
<comment type="catalytic activity">
    <reaction evidence="8">
        <text>RNA(n) + a ribonucleoside 5'-triphosphate = RNA(n+1) + diphosphate</text>
        <dbReference type="Rhea" id="RHEA:21248"/>
        <dbReference type="Rhea" id="RHEA-COMP:14527"/>
        <dbReference type="Rhea" id="RHEA-COMP:17342"/>
        <dbReference type="ChEBI" id="CHEBI:33019"/>
        <dbReference type="ChEBI" id="CHEBI:61557"/>
        <dbReference type="ChEBI" id="CHEBI:140395"/>
        <dbReference type="EC" id="2.7.7.48"/>
    </reaction>
</comment>
<feature type="binding site" evidence="9">
    <location>
        <position position="334"/>
    </location>
    <ligand>
        <name>Mg(2+)</name>
        <dbReference type="ChEBI" id="CHEBI:18420"/>
        <label>2</label>
    </ligand>
</feature>
<feature type="binding site" evidence="9">
    <location>
        <position position="249"/>
    </location>
    <ligand>
        <name>Mg(2+)</name>
        <dbReference type="ChEBI" id="CHEBI:18420"/>
        <label>2</label>
    </ligand>
</feature>
<evidence type="ECO:0000256" key="5">
    <source>
        <dbReference type="ARBA" id="ARBA00022741"/>
    </source>
</evidence>
<sequence>MSHHRKGRAKALPVLPDDLTDQLVSRLNALLPSVKSDYLKEEVLSKYVSLDTDPPSYRRSRAIFKWLCTEQENEATNDRLIITPGEYNILPRVSFSEFVCWCRDFICDIIGDVPPVDALIGTFSGGASTSRTRALSHPSSKYTGTIHATKRCLDLFVDLIVDEVPGWLNAQNRLLVEIVPGNVLFTVPKKTDIDRVACKEPDLNMFLQKGIGSYFRRALLKYRINLNDQSINRSLAREGSITGKLSTLDLSSASDSVSTGLVALFLPECWYTFLDAVRSPVTIIDGEEHPNHMFSSMGNGFTFELESLLFFTIAKAVTHFKRRGRGVVSVYGDDIICQTDVVTELIFALQYLGFSVNTEKSHSTGKFRESCGGHYYDGFDITPFYLRKPISRMDDLIDVANKLRLWGCSSSKIIDPEIEPIWLWLKSMVPSELWGGGDLTFKYQLVSQDTPSHRLSEEKRRKGNGVGGYYHWLNATSDRSLPSDGVSTSSRVLTTNKLRLRRARVSTVPVLEHIYLHEVYAVDKSQTCLPVAGDPG</sequence>
<keyword evidence="6" id="KW-0693">Viral RNA replication</keyword>
<dbReference type="GO" id="GO:0000166">
    <property type="term" value="F:nucleotide binding"/>
    <property type="evidence" value="ECO:0007669"/>
    <property type="project" value="UniProtKB-KW"/>
</dbReference>
<keyword evidence="4" id="KW-0548">Nucleotidyltransferase</keyword>
<dbReference type="InterPro" id="IPR007096">
    <property type="entry name" value="RNA-dir_Rpol_cat_phage"/>
</dbReference>
<evidence type="ECO:0000256" key="8">
    <source>
        <dbReference type="ARBA" id="ARBA00048744"/>
    </source>
</evidence>
<evidence type="ECO:0000256" key="6">
    <source>
        <dbReference type="ARBA" id="ARBA00022953"/>
    </source>
</evidence>
<dbReference type="Pfam" id="PF03431">
    <property type="entry name" value="RNA_replicase_B"/>
    <property type="match status" value="1"/>
</dbReference>
<keyword evidence="3" id="KW-0808">Transferase</keyword>
<keyword evidence="5" id="KW-0547">Nucleotide-binding</keyword>
<name>A0A514DAP9_9VIRU</name>
<evidence type="ECO:0000259" key="10">
    <source>
        <dbReference type="PROSITE" id="PS50522"/>
    </source>
</evidence>
<reference evidence="11" key="1">
    <citation type="submission" date="2019-05" db="EMBL/GenBank/DDBJ databases">
        <title>Metatranscriptomic reconstruction reveals RNA viruses with the potential to shape carbon cycling in soil.</title>
        <authorList>
            <person name="Starr E.P."/>
            <person name="Nuccio E."/>
            <person name="Pett-Ridge J."/>
            <person name="Banfield J.F."/>
            <person name="Firestone M.K."/>
        </authorList>
    </citation>
    <scope>NUCLEOTIDE SEQUENCE</scope>
    <source>
        <strain evidence="11">H2_Rhizo_Litter_8_scaffold_480</strain>
    </source>
</reference>